<feature type="region of interest" description="Disordered" evidence="2">
    <location>
        <begin position="234"/>
        <end position="267"/>
    </location>
</feature>
<evidence type="ECO:0000313" key="3">
    <source>
        <dbReference type="EMBL" id="CRZ10254.1"/>
    </source>
</evidence>
<feature type="compositionally biased region" description="Polar residues" evidence="2">
    <location>
        <begin position="10"/>
        <end position="24"/>
    </location>
</feature>
<sequence>MVHPLPVVMTPSSKTQTRFGSMTRVSPIGEPAAPEGDNGFSIRSRSRTGVVRQRRVSGVPTKSKSYNELKKGEASMIEENSRLLRTVESLKAKIQAMEAEKLEDDREQKAEERMRELEMEKDQLAEWGRSCQERSSEVEFMLEERRISDRENSEKQLAQMRQQVEQAELRLESYRAAIESSGFNAISLAKIEMEKPGEPDELCNLLQTINIDIVAAEAATESLLSEIEIMFEGSSEVISNEPPQTPTQNRSPFRSEDDELFYSPISN</sequence>
<protein>
    <submittedName>
        <fullName evidence="3">Uncharacterized protein</fullName>
    </submittedName>
</protein>
<organism evidence="3">
    <name type="scientific">Spongospora subterranea</name>
    <dbReference type="NCBI Taxonomy" id="70186"/>
    <lineage>
        <taxon>Eukaryota</taxon>
        <taxon>Sar</taxon>
        <taxon>Rhizaria</taxon>
        <taxon>Endomyxa</taxon>
        <taxon>Phytomyxea</taxon>
        <taxon>Plasmodiophorida</taxon>
        <taxon>Plasmodiophoridae</taxon>
        <taxon>Spongospora</taxon>
    </lineage>
</organism>
<dbReference type="EMBL" id="HACM01009812">
    <property type="protein sequence ID" value="CRZ10254.1"/>
    <property type="molecule type" value="Transcribed_RNA"/>
</dbReference>
<reference evidence="3" key="1">
    <citation type="submission" date="2015-04" db="EMBL/GenBank/DDBJ databases">
        <title>The genome sequence of the plant pathogenic Rhizarian Plasmodiophora brassicae reveals insights in its biotrophic life cycle and the origin of chitin synthesis.</title>
        <authorList>
            <person name="Schwelm A."/>
            <person name="Fogelqvist J."/>
            <person name="Knaust A."/>
            <person name="Julke S."/>
            <person name="Lilja T."/>
            <person name="Dhandapani V."/>
            <person name="Bonilla-Rosso G."/>
            <person name="Karlsson M."/>
            <person name="Shevchenko A."/>
            <person name="Choi S.R."/>
            <person name="Kim H.G."/>
            <person name="Park J.Y."/>
            <person name="Lim Y.P."/>
            <person name="Ludwig-Muller J."/>
            <person name="Dixelius C."/>
        </authorList>
    </citation>
    <scope>NUCLEOTIDE SEQUENCE</scope>
    <source>
        <tissue evidence="3">Potato root galls</tissue>
    </source>
</reference>
<feature type="compositionally biased region" description="Polar residues" evidence="2">
    <location>
        <begin position="236"/>
        <end position="252"/>
    </location>
</feature>
<accession>A0A0H5RNE1</accession>
<evidence type="ECO:0000256" key="1">
    <source>
        <dbReference type="SAM" id="Coils"/>
    </source>
</evidence>
<dbReference type="AlphaFoldDB" id="A0A0H5RNE1"/>
<feature type="coiled-coil region" evidence="1">
    <location>
        <begin position="80"/>
        <end position="177"/>
    </location>
</feature>
<evidence type="ECO:0000256" key="2">
    <source>
        <dbReference type="SAM" id="MobiDB-lite"/>
    </source>
</evidence>
<name>A0A0H5RNE1_9EUKA</name>
<proteinExistence type="predicted"/>
<keyword evidence="1" id="KW-0175">Coiled coil</keyword>
<feature type="region of interest" description="Disordered" evidence="2">
    <location>
        <begin position="1"/>
        <end position="72"/>
    </location>
</feature>